<dbReference type="Pfam" id="PF02687">
    <property type="entry name" value="FtsX"/>
    <property type="match status" value="1"/>
</dbReference>
<evidence type="ECO:0000256" key="3">
    <source>
        <dbReference type="ARBA" id="ARBA00022692"/>
    </source>
</evidence>
<feature type="transmembrane region" description="Helical" evidence="7">
    <location>
        <begin position="330"/>
        <end position="358"/>
    </location>
</feature>
<keyword evidence="5 7" id="KW-0472">Membrane</keyword>
<dbReference type="PANTHER" id="PTHR30572">
    <property type="entry name" value="MEMBRANE COMPONENT OF TRANSPORTER-RELATED"/>
    <property type="match status" value="1"/>
</dbReference>
<evidence type="ECO:0000259" key="8">
    <source>
        <dbReference type="Pfam" id="PF02687"/>
    </source>
</evidence>
<keyword evidence="2" id="KW-1003">Cell membrane</keyword>
<keyword evidence="11" id="KW-1185">Reference proteome</keyword>
<evidence type="ECO:0000256" key="6">
    <source>
        <dbReference type="ARBA" id="ARBA00038076"/>
    </source>
</evidence>
<comment type="similarity">
    <text evidence="6">Belongs to the ABC-4 integral membrane protein family.</text>
</comment>
<evidence type="ECO:0000256" key="2">
    <source>
        <dbReference type="ARBA" id="ARBA00022475"/>
    </source>
</evidence>
<dbReference type="EMBL" id="JAATNW010000001">
    <property type="protein sequence ID" value="NMH58453.1"/>
    <property type="molecule type" value="Genomic_DNA"/>
</dbReference>
<evidence type="ECO:0000256" key="5">
    <source>
        <dbReference type="ARBA" id="ARBA00023136"/>
    </source>
</evidence>
<keyword evidence="3 7" id="KW-0812">Transmembrane</keyword>
<dbReference type="RefSeq" id="WP_169209031.1">
    <property type="nucleotide sequence ID" value="NZ_JAATNW010000001.1"/>
</dbReference>
<protein>
    <submittedName>
        <fullName evidence="10">FtsX-like permease family protein</fullName>
    </submittedName>
</protein>
<keyword evidence="4 7" id="KW-1133">Transmembrane helix</keyword>
<dbReference type="InterPro" id="IPR025857">
    <property type="entry name" value="MacB_PCD"/>
</dbReference>
<feature type="transmembrane region" description="Helical" evidence="7">
    <location>
        <begin position="285"/>
        <end position="309"/>
    </location>
</feature>
<organism evidence="10 11">
    <name type="scientific">Alteromonas ponticola</name>
    <dbReference type="NCBI Taxonomy" id="2720613"/>
    <lineage>
        <taxon>Bacteria</taxon>
        <taxon>Pseudomonadati</taxon>
        <taxon>Pseudomonadota</taxon>
        <taxon>Gammaproteobacteria</taxon>
        <taxon>Alteromonadales</taxon>
        <taxon>Alteromonadaceae</taxon>
        <taxon>Alteromonas/Salinimonas group</taxon>
        <taxon>Alteromonas</taxon>
    </lineage>
</organism>
<feature type="domain" description="ABC3 transporter permease C-terminal" evidence="8">
    <location>
        <begin position="289"/>
        <end position="400"/>
    </location>
</feature>
<feature type="transmembrane region" description="Helical" evidence="7">
    <location>
        <begin position="20"/>
        <end position="42"/>
    </location>
</feature>
<dbReference type="PANTHER" id="PTHR30572:SF4">
    <property type="entry name" value="ABC TRANSPORTER PERMEASE YTRF"/>
    <property type="match status" value="1"/>
</dbReference>
<feature type="domain" description="MacB-like periplasmic core" evidence="9">
    <location>
        <begin position="25"/>
        <end position="225"/>
    </location>
</feature>
<proteinExistence type="inferred from homology"/>
<comment type="subcellular location">
    <subcellularLocation>
        <location evidence="1">Cell membrane</location>
        <topology evidence="1">Multi-pass membrane protein</topology>
    </subcellularLocation>
</comment>
<reference evidence="10 11" key="1">
    <citation type="submission" date="2020-03" db="EMBL/GenBank/DDBJ databases">
        <title>Alteromonas ponticola sp. nov., isolated from seawater.</title>
        <authorList>
            <person name="Yoon J.-H."/>
            <person name="Kim Y.-O."/>
        </authorList>
    </citation>
    <scope>NUCLEOTIDE SEQUENCE [LARGE SCALE GENOMIC DNA]</scope>
    <source>
        <strain evidence="10 11">MYP5</strain>
    </source>
</reference>
<gene>
    <name evidence="10" type="ORF">HCJ96_00250</name>
</gene>
<evidence type="ECO:0000256" key="7">
    <source>
        <dbReference type="SAM" id="Phobius"/>
    </source>
</evidence>
<feature type="transmembrane region" description="Helical" evidence="7">
    <location>
        <begin position="370"/>
        <end position="389"/>
    </location>
</feature>
<dbReference type="InterPro" id="IPR050250">
    <property type="entry name" value="Macrolide_Exporter_MacB"/>
</dbReference>
<evidence type="ECO:0000259" key="9">
    <source>
        <dbReference type="Pfam" id="PF12704"/>
    </source>
</evidence>
<evidence type="ECO:0000313" key="11">
    <source>
        <dbReference type="Proteomes" id="UP000709336"/>
    </source>
</evidence>
<sequence length="407" mass="45054">MSNLELGPIMRALLRNKVGAMLIALQIAVTMTIIVNAVFIIVERKSMMERESGLDEANTFYLTTTGFGNDFESKRVTREDLDLIRSTPGVVDAIQVNAIPMSGSGWSMGLTTTPGDEVESVGTANYMVDDHALNTYDAALVAGENFSFSDIRFRERNQSDWPDVAIITQALAKSLFPELSVDEVVGKTVYIGDNEPMIVKGIIDKLQAPWVGWNNLDHVTLTPEWMAFPSMRYLIRTEPGMRDTLMTSLEQTLANQYPNRIIRNVETITSTRDASYRQHSAMIKILTVTMVLLTLITALGIIGLASFNVNRRRKQIGTRRALGASKSAIIRYFMVENLIISLFGIVLGVGLTIGLNFMLIEWFAVKALDWYYIPAGVVLLFNVGQLAAFGPAFRAAKISPALATRTI</sequence>
<dbReference type="Proteomes" id="UP000709336">
    <property type="component" value="Unassembled WGS sequence"/>
</dbReference>
<evidence type="ECO:0000256" key="4">
    <source>
        <dbReference type="ARBA" id="ARBA00022989"/>
    </source>
</evidence>
<comment type="caution">
    <text evidence="10">The sequence shown here is derived from an EMBL/GenBank/DDBJ whole genome shotgun (WGS) entry which is preliminary data.</text>
</comment>
<dbReference type="Pfam" id="PF12704">
    <property type="entry name" value="MacB_PCD"/>
    <property type="match status" value="1"/>
</dbReference>
<evidence type="ECO:0000256" key="1">
    <source>
        <dbReference type="ARBA" id="ARBA00004651"/>
    </source>
</evidence>
<evidence type="ECO:0000313" key="10">
    <source>
        <dbReference type="EMBL" id="NMH58453.1"/>
    </source>
</evidence>
<dbReference type="InterPro" id="IPR003838">
    <property type="entry name" value="ABC3_permease_C"/>
</dbReference>
<name>A0ABX1QZJ5_9ALTE</name>
<accession>A0ABX1QZJ5</accession>